<dbReference type="Gene3D" id="1.25.40.10">
    <property type="entry name" value="Tetratricopeptide repeat domain"/>
    <property type="match status" value="1"/>
</dbReference>
<sequence length="634" mass="69017">MKMRVRQILCLTPTLRPSEEPPVSPPFARPRELAVTVESSLPAALPSHAIEVDVGVALPVAFGGLRKVLRACEAAAPQVVHTLSRAHPSEWNRLFPGAIDGVPDLGDLALTPSERRLHRESEQMFWVLNVAAKAIVETLRASGRPLVLHGAGECDLVSLRAVMRAAEWSRLEGLDGTLLFTGWNVRRPHGAESFESRRQAYLDALCDRMRAPRVPTPGPVSSRALEAPVDLEGRYLQVAVDAAQAPETRVAAAILAIRSCFFTTNYEGAMLAAEQGLAVLAANADAALASRVVQAWETLDTGFATPAIEIDRASLGDVEELKALFARSMGVVHVYTGAHDAAMEAFGRGLACRIPPGLVARLHMFRALTLTKRFGQLPNARTEVAAGLAALERSTSPDRALQEGWLRNVCALTWFLERKLDTALVEEKQAMRCVGDLHDASATHLKINLISNASYLQETARQFGDAISTWRRFEKISESWGVNFAKHHRYRLAGLELAAGERDAAVAHFTEAFANADALGDSFHRQVIAAELGRLFLDEQQPAVAVDWFVRAEEHARAIGDPLKTAESLAGQAVAAGRTDWSEAVRCAEASTTWPKQTEALKAALAQGDAKAVHEVLPRARTKLNRPFDPVNLY</sequence>
<evidence type="ECO:0008006" key="3">
    <source>
        <dbReference type="Google" id="ProtNLM"/>
    </source>
</evidence>
<accession>A0A7Y4IF05</accession>
<evidence type="ECO:0000313" key="2">
    <source>
        <dbReference type="Proteomes" id="UP000533080"/>
    </source>
</evidence>
<dbReference type="Proteomes" id="UP000533080">
    <property type="component" value="Unassembled WGS sequence"/>
</dbReference>
<gene>
    <name evidence="1" type="ORF">HNV28_07020</name>
</gene>
<reference evidence="1 2" key="1">
    <citation type="submission" date="2020-05" db="EMBL/GenBank/DDBJ databases">
        <authorList>
            <person name="Whitworth D."/>
        </authorList>
    </citation>
    <scope>NUCLEOTIDE SEQUENCE [LARGE SCALE GENOMIC DNA]</scope>
    <source>
        <strain evidence="1 2">AM005</strain>
    </source>
</reference>
<organism evidence="1 2">
    <name type="scientific">Myxococcus xanthus</name>
    <dbReference type="NCBI Taxonomy" id="34"/>
    <lineage>
        <taxon>Bacteria</taxon>
        <taxon>Pseudomonadati</taxon>
        <taxon>Myxococcota</taxon>
        <taxon>Myxococcia</taxon>
        <taxon>Myxococcales</taxon>
        <taxon>Cystobacterineae</taxon>
        <taxon>Myxococcaceae</taxon>
        <taxon>Myxococcus</taxon>
    </lineage>
</organism>
<evidence type="ECO:0000313" key="1">
    <source>
        <dbReference type="EMBL" id="NOJ78092.1"/>
    </source>
</evidence>
<comment type="caution">
    <text evidence="1">The sequence shown here is derived from an EMBL/GenBank/DDBJ whole genome shotgun (WGS) entry which is preliminary data.</text>
</comment>
<protein>
    <recommendedName>
        <fullName evidence="3">Tetratricopeptide repeat protein</fullName>
    </recommendedName>
</protein>
<name>A0A7Y4IF05_MYXXA</name>
<proteinExistence type="predicted"/>
<dbReference type="InterPro" id="IPR011990">
    <property type="entry name" value="TPR-like_helical_dom_sf"/>
</dbReference>
<dbReference type="AlphaFoldDB" id="A0A7Y4IF05"/>
<dbReference type="EMBL" id="JABFNT010000016">
    <property type="protein sequence ID" value="NOJ78092.1"/>
    <property type="molecule type" value="Genomic_DNA"/>
</dbReference>
<dbReference type="SUPFAM" id="SSF48452">
    <property type="entry name" value="TPR-like"/>
    <property type="match status" value="1"/>
</dbReference>